<evidence type="ECO:0000313" key="3">
    <source>
        <dbReference type="EMBL" id="EOD56341.1"/>
    </source>
</evidence>
<keyword evidence="1" id="KW-0812">Transmembrane</keyword>
<feature type="signal peptide" evidence="2">
    <location>
        <begin position="1"/>
        <end position="36"/>
    </location>
</feature>
<dbReference type="EMBL" id="AQGQ01000014">
    <property type="protein sequence ID" value="EOD56341.1"/>
    <property type="molecule type" value="Genomic_DNA"/>
</dbReference>
<name>R1H780_9GAMM</name>
<dbReference type="AlphaFoldDB" id="R1H780"/>
<gene>
    <name evidence="3" type="ORF">G113_04171</name>
</gene>
<keyword evidence="1" id="KW-0472">Membrane</keyword>
<keyword evidence="4" id="KW-1185">Reference proteome</keyword>
<feature type="transmembrane region" description="Helical" evidence="1">
    <location>
        <begin position="378"/>
        <end position="401"/>
    </location>
</feature>
<evidence type="ECO:0008006" key="5">
    <source>
        <dbReference type="Google" id="ProtNLM"/>
    </source>
</evidence>
<evidence type="ECO:0000256" key="1">
    <source>
        <dbReference type="SAM" id="Phobius"/>
    </source>
</evidence>
<comment type="caution">
    <text evidence="3">The sequence shown here is derived from an EMBL/GenBank/DDBJ whole genome shotgun (WGS) entry which is preliminary data.</text>
</comment>
<dbReference type="NCBIfam" id="TIGR03503">
    <property type="entry name" value="TIGR03503 family protein"/>
    <property type="match status" value="1"/>
</dbReference>
<evidence type="ECO:0000313" key="4">
    <source>
        <dbReference type="Proteomes" id="UP000013526"/>
    </source>
</evidence>
<accession>R1H780</accession>
<sequence length="434" mass="47021">MKSGVGQGSGLGHRRRVSLWLLGGLLLGTMQATAQANEVFGPSDVPLLDNRFRIDYGIKEVSFIIKRQPGSPSVILVRPDGSKLYAGRVQAPEVGWLALGDQDVITVRHPMAGPWQAIGAVDPSNRVRLLSDVTLDMQPLPQRLYQGEYLKLGARLLIDGNIPDRSYYLTDLGMTARLQAFSTPEQQGEPVFEKQLGHYLDDGKGLDEVPVDGILTAEVLLDAPAGKYRALLSTGNQVFVRARGQEVLLYPLPVNYQLRSTGEQQGPELVLQIDEDELDPATVAIKGETTSNTGAHTGFSAQGGKGELKVDLAKLTQVGKYRISAELFATSRSGRELRIALPDKSFDIYPVLAPVALAPPASEAVPAPAFEEEEGTPWWLWLTIGLSVLAVLGAGAGFMLWQKRRAFKRAMAAQQAAEAEAEPGPVLDLNLPEQ</sequence>
<dbReference type="InterPro" id="IPR020010">
    <property type="entry name" value="CHP03503"/>
</dbReference>
<dbReference type="RefSeq" id="WP_005893856.1">
    <property type="nucleotide sequence ID" value="NZ_AQGQ01000014.1"/>
</dbReference>
<dbReference type="PATRIC" id="fig|1268236.3.peg.834"/>
<dbReference type="Proteomes" id="UP000013526">
    <property type="component" value="Unassembled WGS sequence"/>
</dbReference>
<reference evidence="3 4" key="1">
    <citation type="journal article" date="2013" name="Genome Announc.">
        <title>Draft Genome Sequence of Aeromonas molluscorum Strain 848TT, Isolated from Bivalve Molluscs.</title>
        <authorList>
            <person name="Spataro N."/>
            <person name="Farfan M."/>
            <person name="Albarral V."/>
            <person name="Sanglas A."/>
            <person name="Loren J.G."/>
            <person name="Fuste M.C."/>
            <person name="Bosch E."/>
        </authorList>
    </citation>
    <scope>NUCLEOTIDE SEQUENCE [LARGE SCALE GENOMIC DNA]</scope>
    <source>
        <strain evidence="3 4">848</strain>
    </source>
</reference>
<organism evidence="3 4">
    <name type="scientific">Aeromonas molluscorum 848</name>
    <dbReference type="NCBI Taxonomy" id="1268236"/>
    <lineage>
        <taxon>Bacteria</taxon>
        <taxon>Pseudomonadati</taxon>
        <taxon>Pseudomonadota</taxon>
        <taxon>Gammaproteobacteria</taxon>
        <taxon>Aeromonadales</taxon>
        <taxon>Aeromonadaceae</taxon>
        <taxon>Aeromonas</taxon>
    </lineage>
</organism>
<keyword evidence="1" id="KW-1133">Transmembrane helix</keyword>
<proteinExistence type="predicted"/>
<feature type="chain" id="PRO_5004361271" description="TIGR03503 family protein" evidence="2">
    <location>
        <begin position="37"/>
        <end position="434"/>
    </location>
</feature>
<keyword evidence="2" id="KW-0732">Signal</keyword>
<evidence type="ECO:0000256" key="2">
    <source>
        <dbReference type="SAM" id="SignalP"/>
    </source>
</evidence>
<protein>
    <recommendedName>
        <fullName evidence="5">TIGR03503 family protein</fullName>
    </recommendedName>
</protein>